<organism evidence="1">
    <name type="scientific">Arundo donax</name>
    <name type="common">Giant reed</name>
    <name type="synonym">Donax arundinaceus</name>
    <dbReference type="NCBI Taxonomy" id="35708"/>
    <lineage>
        <taxon>Eukaryota</taxon>
        <taxon>Viridiplantae</taxon>
        <taxon>Streptophyta</taxon>
        <taxon>Embryophyta</taxon>
        <taxon>Tracheophyta</taxon>
        <taxon>Spermatophyta</taxon>
        <taxon>Magnoliopsida</taxon>
        <taxon>Liliopsida</taxon>
        <taxon>Poales</taxon>
        <taxon>Poaceae</taxon>
        <taxon>PACMAD clade</taxon>
        <taxon>Arundinoideae</taxon>
        <taxon>Arundineae</taxon>
        <taxon>Arundo</taxon>
    </lineage>
</organism>
<evidence type="ECO:0000313" key="1">
    <source>
        <dbReference type="EMBL" id="JAD15969.1"/>
    </source>
</evidence>
<accession>A0A0A8XQ48</accession>
<proteinExistence type="predicted"/>
<dbReference type="AlphaFoldDB" id="A0A0A8XQ48"/>
<protein>
    <submittedName>
        <fullName evidence="1">Uncharacterized protein</fullName>
    </submittedName>
</protein>
<dbReference type="EMBL" id="GBRH01281926">
    <property type="protein sequence ID" value="JAD15969.1"/>
    <property type="molecule type" value="Transcribed_RNA"/>
</dbReference>
<reference evidence="1" key="2">
    <citation type="journal article" date="2015" name="Data Brief">
        <title>Shoot transcriptome of the giant reed, Arundo donax.</title>
        <authorList>
            <person name="Barrero R.A."/>
            <person name="Guerrero F.D."/>
            <person name="Moolhuijzen P."/>
            <person name="Goolsby J.A."/>
            <person name="Tidwell J."/>
            <person name="Bellgard S.E."/>
            <person name="Bellgard M.I."/>
        </authorList>
    </citation>
    <scope>NUCLEOTIDE SEQUENCE</scope>
    <source>
        <tissue evidence="1">Shoot tissue taken approximately 20 cm above the soil surface</tissue>
    </source>
</reference>
<name>A0A0A8XQ48_ARUDO</name>
<reference evidence="1" key="1">
    <citation type="submission" date="2014-09" db="EMBL/GenBank/DDBJ databases">
        <authorList>
            <person name="Magalhaes I.L.F."/>
            <person name="Oliveira U."/>
            <person name="Santos F.R."/>
            <person name="Vidigal T.H.D.A."/>
            <person name="Brescovit A.D."/>
            <person name="Santos A.J."/>
        </authorList>
    </citation>
    <scope>NUCLEOTIDE SEQUENCE</scope>
    <source>
        <tissue evidence="1">Shoot tissue taken approximately 20 cm above the soil surface</tissue>
    </source>
</reference>
<sequence>MDTMSILNCTNANSSSALPTIAPSPSPKSTTIRCGLLDIPSPCARAKRLHSQG</sequence>